<reference evidence="3" key="1">
    <citation type="submission" date="2015-06" db="EMBL/GenBank/DDBJ databases">
        <title>Expansion of signal transduction pathways in fungi by whole-genome duplication.</title>
        <authorList>
            <consortium name="DOE Joint Genome Institute"/>
            <person name="Corrochano L.M."/>
            <person name="Kuo A."/>
            <person name="Marcet-Houben M."/>
            <person name="Polaino S."/>
            <person name="Salamov A."/>
            <person name="Villalobos J.M."/>
            <person name="Alvarez M.I."/>
            <person name="Avalos J."/>
            <person name="Benito E.P."/>
            <person name="Benoit I."/>
            <person name="Burger G."/>
            <person name="Camino L.P."/>
            <person name="Canovas D."/>
            <person name="Cerda-Olmedo E."/>
            <person name="Cheng J.-F."/>
            <person name="Dominguez A."/>
            <person name="Elias M."/>
            <person name="Eslava A.P."/>
            <person name="Glaser F."/>
            <person name="Grimwood J."/>
            <person name="Gutierrez G."/>
            <person name="Heitman J."/>
            <person name="Henrissat B."/>
            <person name="Iturriaga E.A."/>
            <person name="Lang B.F."/>
            <person name="Lavin J.L."/>
            <person name="Lee S."/>
            <person name="Li W."/>
            <person name="Lindquist E."/>
            <person name="Lopez-Garcia S."/>
            <person name="Luque E.M."/>
            <person name="Marcos A.T."/>
            <person name="Martin J."/>
            <person name="McCluskey K."/>
            <person name="Medina H.R."/>
            <person name="Miralles-Duran A."/>
            <person name="Miyazaki A."/>
            <person name="Munoz-Torres E."/>
            <person name="Oguiza J.A."/>
            <person name="Ohm R."/>
            <person name="Olmedo M."/>
            <person name="Orejas M."/>
            <person name="Ortiz-Castellanos L."/>
            <person name="Pisabarro A.G."/>
            <person name="Rodriguez-Romero J."/>
            <person name="Ruiz-Herrera J."/>
            <person name="Ruiz-Vazquez R."/>
            <person name="Sanz C."/>
            <person name="Schackwitz W."/>
            <person name="Schmutz J."/>
            <person name="Shahriari M."/>
            <person name="Shelest E."/>
            <person name="Silva-Franco F."/>
            <person name="Soanes D."/>
            <person name="Syed K."/>
            <person name="Tagua V.G."/>
            <person name="Talbot N.J."/>
            <person name="Thon M."/>
            <person name="De vries R.P."/>
            <person name="Wiebenga A."/>
            <person name="Yadav J.S."/>
            <person name="Braun E.L."/>
            <person name="Baker S."/>
            <person name="Garre V."/>
            <person name="Horwitz B."/>
            <person name="Torres-Martinez S."/>
            <person name="Idnurm A."/>
            <person name="Herrera-Estrella A."/>
            <person name="Gabaldon T."/>
            <person name="Grigoriev I.V."/>
        </authorList>
    </citation>
    <scope>NUCLEOTIDE SEQUENCE [LARGE SCALE GENOMIC DNA]</scope>
    <source>
        <strain evidence="3">NRRL 1555(-)</strain>
    </source>
</reference>
<dbReference type="InterPro" id="IPR029033">
    <property type="entry name" value="His_PPase_superfam"/>
</dbReference>
<dbReference type="STRING" id="763407.A0A162V8N3"/>
<dbReference type="PANTHER" id="PTHR16469">
    <property type="entry name" value="UBIQUITIN-ASSOCIATED AND SH3 DOMAIN-CONTAINING BA-RELATED"/>
    <property type="match status" value="1"/>
</dbReference>
<dbReference type="OrthoDB" id="433124at2759"/>
<sequence length="383" mass="42808">MSPIAPTTAFIIRHGERIEYIQKLLKLDKPINHQSYLDHVNKTWQPDPRDGIWDPPLSSIGHKQAEQTGSRLMDLLLDRGIKPQKALIVIYTSPFLRCVETAIGIASGMAKYNSKLEPTREKDDVILMKDILMDAQPDHGSLLRPILRLDLGLGEWMSDKFFHEVCPAQAMINRRQETLARRQAMTYAAAAHPHRLFPKGTLETLPPLVIDYGHHSLCTEFNYPESYLEMIDRFEESQRHCVERATLGLPVKLEPETVVVPVFVTHAIGVNALLDSFRNQPTRPVETGYCAIACVQSNHINTHGNTNGFRATMNNGSLISSSMSSSSSSYSSSSGSSGSDQSDGDLDEDEPQYAEIAMPTIMSFKNRWTVNMAVSNSHLQDIC</sequence>
<dbReference type="EMBL" id="KV440971">
    <property type="protein sequence ID" value="OAD80812.1"/>
    <property type="molecule type" value="Genomic_DNA"/>
</dbReference>
<gene>
    <name evidence="2" type="ORF">PHYBLDRAFT_138363</name>
</gene>
<accession>A0A162V8N3</accession>
<feature type="region of interest" description="Disordered" evidence="1">
    <location>
        <begin position="324"/>
        <end position="348"/>
    </location>
</feature>
<dbReference type="Pfam" id="PF00300">
    <property type="entry name" value="His_Phos_1"/>
    <property type="match status" value="1"/>
</dbReference>
<dbReference type="InterPro" id="IPR051710">
    <property type="entry name" value="Phosphatase_SH3-domain"/>
</dbReference>
<dbReference type="CDD" id="cd07067">
    <property type="entry name" value="HP_PGM_like"/>
    <property type="match status" value="1"/>
</dbReference>
<organism evidence="2 3">
    <name type="scientific">Phycomyces blakesleeanus (strain ATCC 8743b / DSM 1359 / FGSC 10004 / NBRC 33097 / NRRL 1555)</name>
    <dbReference type="NCBI Taxonomy" id="763407"/>
    <lineage>
        <taxon>Eukaryota</taxon>
        <taxon>Fungi</taxon>
        <taxon>Fungi incertae sedis</taxon>
        <taxon>Mucoromycota</taxon>
        <taxon>Mucoromycotina</taxon>
        <taxon>Mucoromycetes</taxon>
        <taxon>Mucorales</taxon>
        <taxon>Phycomycetaceae</taxon>
        <taxon>Phycomyces</taxon>
    </lineage>
</organism>
<dbReference type="InParanoid" id="A0A162V8N3"/>
<evidence type="ECO:0000313" key="3">
    <source>
        <dbReference type="Proteomes" id="UP000077315"/>
    </source>
</evidence>
<dbReference type="GeneID" id="28990885"/>
<dbReference type="AlphaFoldDB" id="A0A162V8N3"/>
<dbReference type="RefSeq" id="XP_018298852.1">
    <property type="nucleotide sequence ID" value="XM_018429979.1"/>
</dbReference>
<evidence type="ECO:0000313" key="2">
    <source>
        <dbReference type="EMBL" id="OAD80812.1"/>
    </source>
</evidence>
<proteinExistence type="predicted"/>
<dbReference type="VEuPathDB" id="FungiDB:PHYBLDRAFT_138363"/>
<dbReference type="Gene3D" id="3.40.50.1240">
    <property type="entry name" value="Phosphoglycerate mutase-like"/>
    <property type="match status" value="1"/>
</dbReference>
<keyword evidence="3" id="KW-1185">Reference proteome</keyword>
<name>A0A162V8N3_PHYB8</name>
<dbReference type="InterPro" id="IPR013078">
    <property type="entry name" value="His_Pase_superF_clade-1"/>
</dbReference>
<dbReference type="Proteomes" id="UP000077315">
    <property type="component" value="Unassembled WGS sequence"/>
</dbReference>
<dbReference type="PANTHER" id="PTHR16469:SF27">
    <property type="entry name" value="UBIQUITIN-ASSOCIATED AND SH3 DOMAIN-CONTAINING BA-RELATED"/>
    <property type="match status" value="1"/>
</dbReference>
<evidence type="ECO:0000256" key="1">
    <source>
        <dbReference type="SAM" id="MobiDB-lite"/>
    </source>
</evidence>
<feature type="compositionally biased region" description="Low complexity" evidence="1">
    <location>
        <begin position="324"/>
        <end position="341"/>
    </location>
</feature>
<protein>
    <submittedName>
        <fullName evidence="2">Uncharacterized protein</fullName>
    </submittedName>
</protein>
<dbReference type="SUPFAM" id="SSF53254">
    <property type="entry name" value="Phosphoglycerate mutase-like"/>
    <property type="match status" value="1"/>
</dbReference>